<dbReference type="Proteomes" id="UP000178302">
    <property type="component" value="Unassembled WGS sequence"/>
</dbReference>
<evidence type="ECO:0000313" key="3">
    <source>
        <dbReference type="Proteomes" id="UP000178302"/>
    </source>
</evidence>
<keyword evidence="1" id="KW-0812">Transmembrane</keyword>
<feature type="transmembrane region" description="Helical" evidence="1">
    <location>
        <begin position="21"/>
        <end position="42"/>
    </location>
</feature>
<evidence type="ECO:0008006" key="4">
    <source>
        <dbReference type="Google" id="ProtNLM"/>
    </source>
</evidence>
<dbReference type="EMBL" id="MHQZ01000046">
    <property type="protein sequence ID" value="OHA12862.1"/>
    <property type="molecule type" value="Genomic_DNA"/>
</dbReference>
<dbReference type="Gene3D" id="3.40.10.10">
    <property type="entry name" value="DNA Methylphosphotriester Repair Domain"/>
    <property type="match status" value="1"/>
</dbReference>
<gene>
    <name evidence="2" type="ORF">A2909_00195</name>
</gene>
<keyword evidence="1" id="KW-0472">Membrane</keyword>
<name>A0A1G2LPU1_9BACT</name>
<evidence type="ECO:0000256" key="1">
    <source>
        <dbReference type="SAM" id="Phobius"/>
    </source>
</evidence>
<dbReference type="AlphaFoldDB" id="A0A1G2LPU1"/>
<protein>
    <recommendedName>
        <fullName evidence="4">Ada DNA repair metal-binding domain-containing protein</fullName>
    </recommendedName>
</protein>
<dbReference type="SUPFAM" id="SSF57884">
    <property type="entry name" value="Ada DNA repair protein, N-terminal domain (N-Ada 10)"/>
    <property type="match status" value="1"/>
</dbReference>
<reference evidence="2 3" key="1">
    <citation type="journal article" date="2016" name="Nat. Commun.">
        <title>Thousands of microbial genomes shed light on interconnected biogeochemical processes in an aquifer system.</title>
        <authorList>
            <person name="Anantharaman K."/>
            <person name="Brown C.T."/>
            <person name="Hug L.A."/>
            <person name="Sharon I."/>
            <person name="Castelle C.J."/>
            <person name="Probst A.J."/>
            <person name="Thomas B.C."/>
            <person name="Singh A."/>
            <person name="Wilkins M.J."/>
            <person name="Karaoz U."/>
            <person name="Brodie E.L."/>
            <person name="Williams K.H."/>
            <person name="Hubbard S.S."/>
            <person name="Banfield J.F."/>
        </authorList>
    </citation>
    <scope>NUCLEOTIDE SEQUENCE [LARGE SCALE GENOMIC DNA]</scope>
</reference>
<dbReference type="InterPro" id="IPR035451">
    <property type="entry name" value="Ada-like_dom_sf"/>
</dbReference>
<sequence length="129" mass="14398">MRLPKIIQEVKEKTRLHANDLVIAFVIICVSLISFGLGRLSILENKKTPVKIESAPAAAGQLITQLSGKEYPMEINNKMFVASKNGTKYHFPWCSGAQRIKEENKIWFASKEEAEKSGYTPASNCEGLK</sequence>
<comment type="caution">
    <text evidence="2">The sequence shown here is derived from an EMBL/GenBank/DDBJ whole genome shotgun (WGS) entry which is preliminary data.</text>
</comment>
<accession>A0A1G2LPU1</accession>
<evidence type="ECO:0000313" key="2">
    <source>
        <dbReference type="EMBL" id="OHA12862.1"/>
    </source>
</evidence>
<keyword evidence="1" id="KW-1133">Transmembrane helix</keyword>
<proteinExistence type="predicted"/>
<organism evidence="2 3">
    <name type="scientific">Candidatus Tagabacteria bacterium RIFCSPLOWO2_01_FULL_39_11</name>
    <dbReference type="NCBI Taxonomy" id="1802295"/>
    <lineage>
        <taxon>Bacteria</taxon>
        <taxon>Candidatus Tagaibacteriota</taxon>
    </lineage>
</organism>